<name>A0ABR8WAT5_9BACL</name>
<comment type="caution">
    <text evidence="1">The sequence shown here is derived from an EMBL/GenBank/DDBJ whole genome shotgun (WGS) entry which is preliminary data.</text>
</comment>
<protein>
    <submittedName>
        <fullName evidence="1">DUF3199 family protein</fullName>
    </submittedName>
</protein>
<accession>A0ABR8WAT5</accession>
<dbReference type="SUPFAM" id="SSF116915">
    <property type="entry name" value="Hypothetical protein YqbG"/>
    <property type="match status" value="1"/>
</dbReference>
<proteinExistence type="predicted"/>
<dbReference type="InterPro" id="IPR036558">
    <property type="entry name" value="YqbG-like_sf"/>
</dbReference>
<dbReference type="EMBL" id="JACSPU010000001">
    <property type="protein sequence ID" value="MBD8013886.1"/>
    <property type="molecule type" value="Genomic_DNA"/>
</dbReference>
<dbReference type="Gene3D" id="1.10.3230.10">
    <property type="entry name" value="YqbG-like"/>
    <property type="match status" value="1"/>
</dbReference>
<dbReference type="RefSeq" id="WP_191714095.1">
    <property type="nucleotide sequence ID" value="NZ_JACSPU010000001.1"/>
</dbReference>
<evidence type="ECO:0000313" key="2">
    <source>
        <dbReference type="Proteomes" id="UP000658980"/>
    </source>
</evidence>
<organism evidence="1 2">
    <name type="scientific">Planococcus wigleyi</name>
    <dbReference type="NCBI Taxonomy" id="2762216"/>
    <lineage>
        <taxon>Bacteria</taxon>
        <taxon>Bacillati</taxon>
        <taxon>Bacillota</taxon>
        <taxon>Bacilli</taxon>
        <taxon>Bacillales</taxon>
        <taxon>Caryophanaceae</taxon>
        <taxon>Planococcus</taxon>
    </lineage>
</organism>
<dbReference type="Proteomes" id="UP000658980">
    <property type="component" value="Unassembled WGS sequence"/>
</dbReference>
<sequence length="137" mass="15372">MAFATVAEVKERVAFDEINEMAEVKVADLIERAERWIRIFAGRNFAEETDPITLGDLRRAVVLLVEYLWFQDQPDMKEEAFDNVQSEKIGSYSYTKNAKPGESTGVAELDQILYSLRPSAALKPLFFSTFGAGGGTR</sequence>
<reference evidence="1 2" key="1">
    <citation type="submission" date="2020-08" db="EMBL/GenBank/DDBJ databases">
        <title>A Genomic Blueprint of the Chicken Gut Microbiome.</title>
        <authorList>
            <person name="Gilroy R."/>
            <person name="Ravi A."/>
            <person name="Getino M."/>
            <person name="Pursley I."/>
            <person name="Horton D.L."/>
            <person name="Alikhan N.-F."/>
            <person name="Baker D."/>
            <person name="Gharbi K."/>
            <person name="Hall N."/>
            <person name="Watson M."/>
            <person name="Adriaenssens E.M."/>
            <person name="Foster-Nyarko E."/>
            <person name="Jarju S."/>
            <person name="Secka A."/>
            <person name="Antonio M."/>
            <person name="Oren A."/>
            <person name="Chaudhuri R."/>
            <person name="La Ragione R.M."/>
            <person name="Hildebrand F."/>
            <person name="Pallen M.J."/>
        </authorList>
    </citation>
    <scope>NUCLEOTIDE SEQUENCE [LARGE SCALE GENOMIC DNA]</scope>
    <source>
        <strain evidence="1 2">Sa1BUA13</strain>
    </source>
</reference>
<evidence type="ECO:0000313" key="1">
    <source>
        <dbReference type="EMBL" id="MBD8013886.1"/>
    </source>
</evidence>
<gene>
    <name evidence="1" type="ORF">H9630_03565</name>
</gene>
<keyword evidence="2" id="KW-1185">Reference proteome</keyword>